<keyword evidence="7" id="KW-1185">Reference proteome</keyword>
<evidence type="ECO:0000313" key="6">
    <source>
        <dbReference type="EMBL" id="MBW8684645.1"/>
    </source>
</evidence>
<keyword evidence="4" id="KW-0145">Chemotaxis</keyword>
<accession>A0ABS7GBK8</accession>
<evidence type="ECO:0000313" key="7">
    <source>
        <dbReference type="Proteomes" id="UP000812961"/>
    </source>
</evidence>
<dbReference type="Pfam" id="PF01339">
    <property type="entry name" value="CheB_methylest"/>
    <property type="match status" value="1"/>
</dbReference>
<dbReference type="PROSITE" id="PS50122">
    <property type="entry name" value="CHEB"/>
    <property type="match status" value="1"/>
</dbReference>
<evidence type="ECO:0000256" key="1">
    <source>
        <dbReference type="ARBA" id="ARBA00022801"/>
    </source>
</evidence>
<protein>
    <recommendedName>
        <fullName evidence="2">protein-glutamate methylesterase</fullName>
        <ecNumber evidence="2">3.1.1.61</ecNumber>
    </recommendedName>
</protein>
<dbReference type="EC" id="3.1.1.61" evidence="2"/>
<organism evidence="6 7">
    <name type="scientific">Chitinophaga rhizophila</name>
    <dbReference type="NCBI Taxonomy" id="2866212"/>
    <lineage>
        <taxon>Bacteria</taxon>
        <taxon>Pseudomonadati</taxon>
        <taxon>Bacteroidota</taxon>
        <taxon>Chitinophagia</taxon>
        <taxon>Chitinophagales</taxon>
        <taxon>Chitinophagaceae</taxon>
        <taxon>Chitinophaga</taxon>
    </lineage>
</organism>
<evidence type="ECO:0000256" key="4">
    <source>
        <dbReference type="PROSITE-ProRule" id="PRU00050"/>
    </source>
</evidence>
<dbReference type="SUPFAM" id="SSF52738">
    <property type="entry name" value="Methylesterase CheB, C-terminal domain"/>
    <property type="match status" value="1"/>
</dbReference>
<comment type="caution">
    <text evidence="6">The sequence shown here is derived from an EMBL/GenBank/DDBJ whole genome shotgun (WGS) entry which is preliminary data.</text>
</comment>
<comment type="catalytic activity">
    <reaction evidence="3">
        <text>[protein]-L-glutamate 5-O-methyl ester + H2O = L-glutamyl-[protein] + methanol + H(+)</text>
        <dbReference type="Rhea" id="RHEA:23236"/>
        <dbReference type="Rhea" id="RHEA-COMP:10208"/>
        <dbReference type="Rhea" id="RHEA-COMP:10311"/>
        <dbReference type="ChEBI" id="CHEBI:15377"/>
        <dbReference type="ChEBI" id="CHEBI:15378"/>
        <dbReference type="ChEBI" id="CHEBI:17790"/>
        <dbReference type="ChEBI" id="CHEBI:29973"/>
        <dbReference type="ChEBI" id="CHEBI:82795"/>
        <dbReference type="EC" id="3.1.1.61"/>
    </reaction>
</comment>
<dbReference type="Gene3D" id="3.40.50.180">
    <property type="entry name" value="Methylesterase CheB, C-terminal domain"/>
    <property type="match status" value="1"/>
</dbReference>
<feature type="active site" evidence="4">
    <location>
        <position position="40"/>
    </location>
</feature>
<keyword evidence="1 4" id="KW-0378">Hydrolase</keyword>
<feature type="active site" evidence="4">
    <location>
        <position position="134"/>
    </location>
</feature>
<dbReference type="PANTHER" id="PTHR42872:SF6">
    <property type="entry name" value="PROTEIN-GLUTAMATE METHYLESTERASE_PROTEIN-GLUTAMINE GLUTAMINASE"/>
    <property type="match status" value="1"/>
</dbReference>
<evidence type="ECO:0000256" key="2">
    <source>
        <dbReference type="ARBA" id="ARBA00039140"/>
    </source>
</evidence>
<reference evidence="6 7" key="1">
    <citation type="submission" date="2021-08" db="EMBL/GenBank/DDBJ databases">
        <title>The genome sequence of Chitinophaga sp. B61.</title>
        <authorList>
            <person name="Zhang X."/>
        </authorList>
    </citation>
    <scope>NUCLEOTIDE SEQUENCE [LARGE SCALE GENOMIC DNA]</scope>
    <source>
        <strain evidence="6 7">B61</strain>
    </source>
</reference>
<dbReference type="RefSeq" id="WP_220249862.1">
    <property type="nucleotide sequence ID" value="NZ_JAICCF010000002.1"/>
</dbReference>
<dbReference type="Proteomes" id="UP000812961">
    <property type="component" value="Unassembled WGS sequence"/>
</dbReference>
<sequence>MGYNFKVIAVGSSAGGLPPLKQILGSIPPNINAAITIVQHLGSNYESKLAEILQRSSYLPVHKVDHNMEMEKGNVYVIGEGKVMSIADGMLIVRDRTAEERRLNKTIDQFFTSLSEEVGSQAIGIILSGAGAHDGIEGAMAIESRQGIVIVQEPYTAEHPIMPQALIANDHPDYILTPEDIARKIIQHCY</sequence>
<proteinExistence type="predicted"/>
<feature type="domain" description="CheB-type methylesterase" evidence="5">
    <location>
        <begin position="1"/>
        <end position="190"/>
    </location>
</feature>
<dbReference type="PANTHER" id="PTHR42872">
    <property type="entry name" value="PROTEIN-GLUTAMATE METHYLESTERASE/PROTEIN-GLUTAMINE GLUTAMINASE"/>
    <property type="match status" value="1"/>
</dbReference>
<gene>
    <name evidence="6" type="ORF">K1Y79_09915</name>
</gene>
<dbReference type="EMBL" id="JAICCF010000002">
    <property type="protein sequence ID" value="MBW8684645.1"/>
    <property type="molecule type" value="Genomic_DNA"/>
</dbReference>
<feature type="active site" evidence="4">
    <location>
        <position position="13"/>
    </location>
</feature>
<dbReference type="CDD" id="cd16434">
    <property type="entry name" value="CheB-CheR_fusion"/>
    <property type="match status" value="1"/>
</dbReference>
<dbReference type="InterPro" id="IPR035909">
    <property type="entry name" value="CheB_C"/>
</dbReference>
<evidence type="ECO:0000256" key="3">
    <source>
        <dbReference type="ARBA" id="ARBA00048267"/>
    </source>
</evidence>
<dbReference type="InterPro" id="IPR000673">
    <property type="entry name" value="Sig_transdc_resp-reg_Me-estase"/>
</dbReference>
<evidence type="ECO:0000259" key="5">
    <source>
        <dbReference type="PROSITE" id="PS50122"/>
    </source>
</evidence>
<name>A0ABS7GBK8_9BACT</name>